<feature type="transmembrane region" description="Helical" evidence="8">
    <location>
        <begin position="186"/>
        <end position="208"/>
    </location>
</feature>
<dbReference type="EMBL" id="NMQW01000023">
    <property type="protein sequence ID" value="OXM85277.1"/>
    <property type="molecule type" value="Genomic_DNA"/>
</dbReference>
<organism evidence="9 10">
    <name type="scientific">Paenibacillus rigui</name>
    <dbReference type="NCBI Taxonomy" id="554312"/>
    <lineage>
        <taxon>Bacteria</taxon>
        <taxon>Bacillati</taxon>
        <taxon>Bacillota</taxon>
        <taxon>Bacilli</taxon>
        <taxon>Bacillales</taxon>
        <taxon>Paenibacillaceae</taxon>
        <taxon>Paenibacillus</taxon>
    </lineage>
</organism>
<keyword evidence="10" id="KW-1185">Reference proteome</keyword>
<evidence type="ECO:0000256" key="1">
    <source>
        <dbReference type="ARBA" id="ARBA00004141"/>
    </source>
</evidence>
<dbReference type="GO" id="GO:0016020">
    <property type="term" value="C:membrane"/>
    <property type="evidence" value="ECO:0007669"/>
    <property type="project" value="UniProtKB-SubCell"/>
</dbReference>
<evidence type="ECO:0000256" key="6">
    <source>
        <dbReference type="ARBA" id="ARBA00022989"/>
    </source>
</evidence>
<keyword evidence="4" id="KW-0309">Germination</keyword>
<feature type="transmembrane region" description="Helical" evidence="8">
    <location>
        <begin position="339"/>
        <end position="357"/>
    </location>
</feature>
<keyword evidence="7 8" id="KW-0472">Membrane</keyword>
<dbReference type="OrthoDB" id="2840438at2"/>
<dbReference type="PANTHER" id="PTHR34975:SF2">
    <property type="entry name" value="SPORE GERMINATION PROTEIN A2"/>
    <property type="match status" value="1"/>
</dbReference>
<evidence type="ECO:0000256" key="2">
    <source>
        <dbReference type="ARBA" id="ARBA00007998"/>
    </source>
</evidence>
<feature type="transmembrane region" description="Helical" evidence="8">
    <location>
        <begin position="144"/>
        <end position="166"/>
    </location>
</feature>
<dbReference type="Proteomes" id="UP000215509">
    <property type="component" value="Unassembled WGS sequence"/>
</dbReference>
<feature type="transmembrane region" description="Helical" evidence="8">
    <location>
        <begin position="12"/>
        <end position="31"/>
    </location>
</feature>
<evidence type="ECO:0000256" key="5">
    <source>
        <dbReference type="ARBA" id="ARBA00022692"/>
    </source>
</evidence>
<evidence type="ECO:0000313" key="9">
    <source>
        <dbReference type="EMBL" id="OXM85277.1"/>
    </source>
</evidence>
<keyword evidence="5 8" id="KW-0812">Transmembrane</keyword>
<dbReference type="Pfam" id="PF03845">
    <property type="entry name" value="Spore_permease"/>
    <property type="match status" value="1"/>
</dbReference>
<evidence type="ECO:0000256" key="3">
    <source>
        <dbReference type="ARBA" id="ARBA00022448"/>
    </source>
</evidence>
<feature type="transmembrane region" description="Helical" evidence="8">
    <location>
        <begin position="68"/>
        <end position="93"/>
    </location>
</feature>
<protein>
    <submittedName>
        <fullName evidence="9">Spore gernimation protein</fullName>
    </submittedName>
</protein>
<gene>
    <name evidence="9" type="ORF">CF651_16950</name>
</gene>
<keyword evidence="3" id="KW-0813">Transport</keyword>
<dbReference type="RefSeq" id="WP_094016042.1">
    <property type="nucleotide sequence ID" value="NZ_NMQW01000023.1"/>
</dbReference>
<feature type="transmembrane region" description="Helical" evidence="8">
    <location>
        <begin position="113"/>
        <end position="132"/>
    </location>
</feature>
<reference evidence="9 10" key="1">
    <citation type="submission" date="2017-07" db="EMBL/GenBank/DDBJ databases">
        <title>Genome sequencing and assembly of Paenibacillus rigui.</title>
        <authorList>
            <person name="Mayilraj S."/>
        </authorList>
    </citation>
    <scope>NUCLEOTIDE SEQUENCE [LARGE SCALE GENOMIC DNA]</scope>
    <source>
        <strain evidence="9 10">JCM 16352</strain>
    </source>
</reference>
<keyword evidence="6 8" id="KW-1133">Transmembrane helix</keyword>
<evidence type="ECO:0000256" key="8">
    <source>
        <dbReference type="SAM" id="Phobius"/>
    </source>
</evidence>
<dbReference type="InterPro" id="IPR004761">
    <property type="entry name" value="Spore_GerAB"/>
</dbReference>
<evidence type="ECO:0000256" key="7">
    <source>
        <dbReference type="ARBA" id="ARBA00023136"/>
    </source>
</evidence>
<comment type="caution">
    <text evidence="9">The sequence shown here is derived from an EMBL/GenBank/DDBJ whole genome shotgun (WGS) entry which is preliminary data.</text>
</comment>
<evidence type="ECO:0000313" key="10">
    <source>
        <dbReference type="Proteomes" id="UP000215509"/>
    </source>
</evidence>
<accession>A0A229UP19</accession>
<sequence>MRNKEHISQNQLGFMIVLFEIGSTPLFMLGASAKQDAWLAMALAAMIGLLLLWMFLSIQKKQPRLHLIALLPLYWGRPVGIFLSSTYVLYFAYESMRNVRDFGELTSLTLLSETPMAVTMLIVIIIGAYAVYSGVEVIFRIGEILLVLYLGSSLLIILFFFIMKVVHFEQLLPMLENGVTPVLKAAFPDLVSFPFGQIVIFLMFWHFTNEEQGFPLKTSLKAYIFVSCFLIFTSMLNIAILGPTLAALTTIPFLQSIQLISLANVLERMDVLITLLVFVGLFMKMIMFYFCTVLGLSYLTSSNARRWTIPAGIVIYASSLLEPNYTSHVWVGLKISVKFFPIFQIIMPLVLWVTILLRRRIPVQP</sequence>
<comment type="similarity">
    <text evidence="2">Belongs to the amino acid-polyamine-organocation (APC) superfamily. Spore germination protein (SGP) (TC 2.A.3.9) family.</text>
</comment>
<evidence type="ECO:0000256" key="4">
    <source>
        <dbReference type="ARBA" id="ARBA00022544"/>
    </source>
</evidence>
<dbReference type="AlphaFoldDB" id="A0A229UP19"/>
<dbReference type="PANTHER" id="PTHR34975">
    <property type="entry name" value="SPORE GERMINATION PROTEIN A2"/>
    <property type="match status" value="1"/>
</dbReference>
<dbReference type="NCBIfam" id="TIGR00912">
    <property type="entry name" value="2A0309"/>
    <property type="match status" value="1"/>
</dbReference>
<comment type="subcellular location">
    <subcellularLocation>
        <location evidence="1">Membrane</location>
        <topology evidence="1">Multi-pass membrane protein</topology>
    </subcellularLocation>
</comment>
<feature type="transmembrane region" description="Helical" evidence="8">
    <location>
        <begin position="37"/>
        <end position="56"/>
    </location>
</feature>
<dbReference type="GO" id="GO:0009847">
    <property type="term" value="P:spore germination"/>
    <property type="evidence" value="ECO:0007669"/>
    <property type="project" value="InterPro"/>
</dbReference>
<feature type="transmembrane region" description="Helical" evidence="8">
    <location>
        <begin position="273"/>
        <end position="299"/>
    </location>
</feature>
<proteinExistence type="inferred from homology"/>
<name>A0A229UP19_9BACL</name>
<feature type="transmembrane region" description="Helical" evidence="8">
    <location>
        <begin position="220"/>
        <end position="240"/>
    </location>
</feature>